<organism evidence="2 3">
    <name type="scientific">Candidatus Falkowbacteria bacterium CG10_big_fil_rev_8_21_14_0_10_39_9</name>
    <dbReference type="NCBI Taxonomy" id="1974566"/>
    <lineage>
        <taxon>Bacteria</taxon>
        <taxon>Candidatus Falkowiibacteriota</taxon>
    </lineage>
</organism>
<protein>
    <recommendedName>
        <fullName evidence="4">Permease</fullName>
    </recommendedName>
</protein>
<feature type="transmembrane region" description="Helical" evidence="1">
    <location>
        <begin position="15"/>
        <end position="33"/>
    </location>
</feature>
<feature type="transmembrane region" description="Helical" evidence="1">
    <location>
        <begin position="254"/>
        <end position="273"/>
    </location>
</feature>
<feature type="transmembrane region" description="Helical" evidence="1">
    <location>
        <begin position="184"/>
        <end position="205"/>
    </location>
</feature>
<evidence type="ECO:0008006" key="4">
    <source>
        <dbReference type="Google" id="ProtNLM"/>
    </source>
</evidence>
<keyword evidence="1" id="KW-1133">Transmembrane helix</keyword>
<name>A0A2M6WQ31_9BACT</name>
<sequence>MSEVFIDALLDSIKMVPFLLVVYVGIELVEYWFGDKLRERVQKSKANGPLMGALAGSLPQCGFSVVATALYTQRLATIGTLMAVYLATSDEAIPVILSQPDKLGIIWPLILTKIIIALVFGYTLDFIFRKRNRQTLAHVEVYNHGRDDKSHHHEIVLNETACCGHSTSCSAKKFNLEEIFFHPLIHTAKIFVFILAISFLINLAFFKLGDATLDRIFLHNSFWQPFLAAFFGLIPNCAASVGITELYLKGVITYSSVIAGLCASGGLGILILFREEKDKKQVFYIIELLFGLSVLAGLAVQFGTKFIK</sequence>
<dbReference type="AlphaFoldDB" id="A0A2M6WQ31"/>
<feature type="transmembrane region" description="Helical" evidence="1">
    <location>
        <begin position="105"/>
        <end position="124"/>
    </location>
</feature>
<keyword evidence="1" id="KW-0472">Membrane</keyword>
<dbReference type="InterPro" id="IPR021552">
    <property type="entry name" value="ArsP_2"/>
</dbReference>
<feature type="transmembrane region" description="Helical" evidence="1">
    <location>
        <begin position="226"/>
        <end position="248"/>
    </location>
</feature>
<evidence type="ECO:0000313" key="2">
    <source>
        <dbReference type="EMBL" id="PIT94872.1"/>
    </source>
</evidence>
<gene>
    <name evidence="2" type="ORF">COT98_01875</name>
</gene>
<keyword evidence="1" id="KW-0812">Transmembrane</keyword>
<dbReference type="NCBIfam" id="NF037962">
    <property type="entry name" value="arsenic_eff"/>
    <property type="match status" value="1"/>
</dbReference>
<accession>A0A2M6WQ31</accession>
<dbReference type="EMBL" id="PFAQ01000032">
    <property type="protein sequence ID" value="PIT94872.1"/>
    <property type="molecule type" value="Genomic_DNA"/>
</dbReference>
<reference evidence="3" key="1">
    <citation type="submission" date="2017-09" db="EMBL/GenBank/DDBJ databases">
        <title>Depth-based differentiation of microbial function through sediment-hosted aquifers and enrichment of novel symbionts in the deep terrestrial subsurface.</title>
        <authorList>
            <person name="Probst A.J."/>
            <person name="Ladd B."/>
            <person name="Jarett J.K."/>
            <person name="Geller-Mcgrath D.E."/>
            <person name="Sieber C.M.K."/>
            <person name="Emerson J.B."/>
            <person name="Anantharaman K."/>
            <person name="Thomas B.C."/>
            <person name="Malmstrom R."/>
            <person name="Stieglmeier M."/>
            <person name="Klingl A."/>
            <person name="Woyke T."/>
            <person name="Ryan C.M."/>
            <person name="Banfield J.F."/>
        </authorList>
    </citation>
    <scope>NUCLEOTIDE SEQUENCE [LARGE SCALE GENOMIC DNA]</scope>
</reference>
<comment type="caution">
    <text evidence="2">The sequence shown here is derived from an EMBL/GenBank/DDBJ whole genome shotgun (WGS) entry which is preliminary data.</text>
</comment>
<dbReference type="Proteomes" id="UP000228900">
    <property type="component" value="Unassembled WGS sequence"/>
</dbReference>
<evidence type="ECO:0000256" key="1">
    <source>
        <dbReference type="SAM" id="Phobius"/>
    </source>
</evidence>
<dbReference type="Pfam" id="PF11449">
    <property type="entry name" value="ArsP_2"/>
    <property type="match status" value="2"/>
</dbReference>
<proteinExistence type="predicted"/>
<feature type="transmembrane region" description="Helical" evidence="1">
    <location>
        <begin position="282"/>
        <end position="302"/>
    </location>
</feature>
<evidence type="ECO:0000313" key="3">
    <source>
        <dbReference type="Proteomes" id="UP000228900"/>
    </source>
</evidence>